<evidence type="ECO:0000256" key="1">
    <source>
        <dbReference type="SAM" id="MobiDB-lite"/>
    </source>
</evidence>
<proteinExistence type="predicted"/>
<dbReference type="AlphaFoldDB" id="A0A510HKT4"/>
<feature type="region of interest" description="Disordered" evidence="1">
    <location>
        <begin position="98"/>
        <end position="119"/>
    </location>
</feature>
<accession>A0A510HKT4</accession>
<protein>
    <submittedName>
        <fullName evidence="2">Uncharacterized protein</fullName>
    </submittedName>
</protein>
<keyword evidence="3" id="KW-1185">Reference proteome</keyword>
<evidence type="ECO:0000313" key="2">
    <source>
        <dbReference type="EMBL" id="BBL80504.1"/>
    </source>
</evidence>
<gene>
    <name evidence="2" type="ORF">RxyAA322_23580</name>
</gene>
<organism evidence="2 3">
    <name type="scientific">Rubrobacter xylanophilus</name>
    <dbReference type="NCBI Taxonomy" id="49319"/>
    <lineage>
        <taxon>Bacteria</taxon>
        <taxon>Bacillati</taxon>
        <taxon>Actinomycetota</taxon>
        <taxon>Rubrobacteria</taxon>
        <taxon>Rubrobacterales</taxon>
        <taxon>Rubrobacteraceae</taxon>
        <taxon>Rubrobacter</taxon>
    </lineage>
</organism>
<dbReference type="EMBL" id="AP019791">
    <property type="protein sequence ID" value="BBL80504.1"/>
    <property type="molecule type" value="Genomic_DNA"/>
</dbReference>
<name>A0A510HKT4_9ACTN</name>
<sequence>MIPEVIRLRDARGKRPEGAAGAGDFWYDPAIWRLPLSPAARVLYAGICAHAGHGEINRQDLRSLLKGQPDGAVAAALSELAEANLLVPAGGDERIADREIRPVSDFSRGSSAERGRAAR</sequence>
<evidence type="ECO:0000313" key="3">
    <source>
        <dbReference type="Proteomes" id="UP000318065"/>
    </source>
</evidence>
<dbReference type="Proteomes" id="UP000318065">
    <property type="component" value="Chromosome"/>
</dbReference>
<reference evidence="2" key="1">
    <citation type="journal article" date="2019" name="Microbiol. Resour. Announc.">
        <title>Complete Genome Sequence of Rubrobacter xylanophilus Strain AA3-22, Isolated from Arima Onsen in Japan.</title>
        <authorList>
            <person name="Tomariguchi N."/>
            <person name="Miyazaki K."/>
        </authorList>
    </citation>
    <scope>NUCLEOTIDE SEQUENCE [LARGE SCALE GENOMIC DNA]</scope>
    <source>
        <strain evidence="2">AA3-22</strain>
    </source>
</reference>